<feature type="domain" description="DOCKER" evidence="3">
    <location>
        <begin position="1092"/>
        <end position="1578"/>
    </location>
</feature>
<dbReference type="GO" id="GO:0005085">
    <property type="term" value="F:guanyl-nucleotide exchange factor activity"/>
    <property type="evidence" value="ECO:0007669"/>
    <property type="project" value="InterPro"/>
</dbReference>
<dbReference type="OrthoDB" id="18896at2759"/>
<proteinExistence type="inferred from homology"/>
<comment type="similarity">
    <text evidence="1">Belongs to the DOCK family.</text>
</comment>
<dbReference type="Proteomes" id="UP000276133">
    <property type="component" value="Unassembled WGS sequence"/>
</dbReference>
<organism evidence="4 5">
    <name type="scientific">Brachionus plicatilis</name>
    <name type="common">Marine rotifer</name>
    <name type="synonym">Brachionus muelleri</name>
    <dbReference type="NCBI Taxonomy" id="10195"/>
    <lineage>
        <taxon>Eukaryota</taxon>
        <taxon>Metazoa</taxon>
        <taxon>Spiralia</taxon>
        <taxon>Gnathifera</taxon>
        <taxon>Rotifera</taxon>
        <taxon>Eurotatoria</taxon>
        <taxon>Monogononta</taxon>
        <taxon>Pseudotrocha</taxon>
        <taxon>Ploima</taxon>
        <taxon>Brachionidae</taxon>
        <taxon>Brachionus</taxon>
    </lineage>
</organism>
<dbReference type="GO" id="GO:0007264">
    <property type="term" value="P:small GTPase-mediated signal transduction"/>
    <property type="evidence" value="ECO:0007669"/>
    <property type="project" value="InterPro"/>
</dbReference>
<dbReference type="InterPro" id="IPR026791">
    <property type="entry name" value="DOCK"/>
</dbReference>
<comment type="caution">
    <text evidence="4">The sequence shown here is derived from an EMBL/GenBank/DDBJ whole genome shotgun (WGS) entry which is preliminary data.</text>
</comment>
<keyword evidence="5" id="KW-1185">Reference proteome</keyword>
<protein>
    <submittedName>
        <fullName evidence="4">Dedicator of cytokinesis 3 isoform X1</fullName>
    </submittedName>
</protein>
<dbReference type="Gene3D" id="1.20.58.740">
    <property type="match status" value="1"/>
</dbReference>
<evidence type="ECO:0000259" key="3">
    <source>
        <dbReference type="PROSITE" id="PS51651"/>
    </source>
</evidence>
<dbReference type="InterPro" id="IPR046773">
    <property type="entry name" value="DOCKER_Lobe_C"/>
</dbReference>
<dbReference type="PROSITE" id="PS51651">
    <property type="entry name" value="DOCKER"/>
    <property type="match status" value="1"/>
</dbReference>
<dbReference type="STRING" id="10195.A0A3M7REA7"/>
<dbReference type="GO" id="GO:0005886">
    <property type="term" value="C:plasma membrane"/>
    <property type="evidence" value="ECO:0007669"/>
    <property type="project" value="TreeGrafter"/>
</dbReference>
<name>A0A3M7REA7_BRAPC</name>
<evidence type="ECO:0000256" key="1">
    <source>
        <dbReference type="PROSITE-ProRule" id="PRU00984"/>
    </source>
</evidence>
<sequence>MSQEPNLFDEYEHNYWDFDDQIRHNHDQISHLVENLNSSLGTDTLSSKSTNSLSNSSDNSLDPTCLRTLLTNLTNLIDYYKNQKLKGKNSTVIKYLLVKRFNYFNNNLLNLHKKILNETSQNLFILNQNYNNFDKLELNILNEILNKNLVKLSIQVVSIGQLRKQAFFPASDTLCLRVLQFEYRKKKPNQISKKSKRSLSAGPRIKSAKPTLSSDDSDSELSVANTLKISEKCLKNDIFPLESNSIFTLSLDQKTTRISIIVINTCQQLKMPILFELYELEGLQLSLINSQGFWGRKVDPVSSNMFRRIFKSKSKSRPNSNQSKVQRTNSNHDLNHCLQLNLNFSNELKNFLDSSHVINISQLDKWFNQWLPEIHNLNIKYNGYEETSGHLVNISMSLVALCPEVSQRRSKFDQHQISKNTSRKELDTYFYLKIIINKTSGFVSNLFKLKDTTLNDLIQLQGLKDLDMTIELYTYERNESVLQETKSINLAWHLFYLNRENIVLNFRNYFNLKFKIVTVHANKEPLCKDSIKFLIFELNDQNELEFYNLIKSDLTPEPALLDKYLDFFCKLAIEQKLNSKNLFWAKLQSRLFESFFSLAKCLPQNFEFSAREPKILLNWFLVNLKNVIELNMVHTLAPMLQNFGFMTKILFSLSTMSNSQFELKYFLNDFLLIRIGKHLSTEFLIENLNVKFLDFLPELFNGNELAALCIKLYSLEHIDSIELKNRLISLNIFSDNYQFRENIFEYVLNPSVDFLKCALRLKISQNLLQCLIKRCFGPVLELLITSFRTNDLNQSIVDNFLVLIELLDLIMSSNQYNYFDKFDLKLVDLFDVIESYFKFNQSVLNSQFNLCLTIDLKLFKFFKYIQKYLLRYLINKIDVDQEVLVFKAYFSMLFAFLEQKNSNYHHFFHKAKIMDSAALFWKCLNIRLKSSQDLNQFLVHKSIECLFNNCFFKNVKLKIDMDEIELTPLTIVLSTHTIKSFYQHLLHFLPLILPNKETFFFHLIDTILRHEKSKKNIYDQIDVSQIATRSHAKIVLGLLDPKGVLAEAMHMAFDYHFLKDQDSDSVSVTEHFLLLYRLIKKMALIDHHLAPTLDDIGRKIKLYLLDDLYYLNKWEKNHLLMSFIRKEQADLLQWQNESSLKEILYLKSLKKFAINSLQEKFLVNDSSYLSEYYKSVKDDFSDSVEFDICQKLNSYYEKIEEKNSRLAWIMSAESKFNQLMSPYQPKADVSKNHGHLFFRVGIFGKSLKFDSVQNKYYLYKHKSYEMLSNIQNLIKSKLSYSKWCESQNDNLAHFLNNVVLLSHNHEPDPVIKDSSDKCFVQICAVNKLDRDKFIELIDENLMDQKNDFLAQIRKSLMDHGLDQAFYYFDRPYYLKSVDSLVGSVIDDLDDFERVKENESVENLWIERSVLITQDARYDKISQFQDVELTVKIYLNPVRNAITDINEKTKELKNFVVQFTANSSHSSDANLIHNLQPLTMRLLGCLDARVNGGLIKYVKELLNETVFANKMYFSNRKKLFSQLYLSIKSQLGVLESGLSIHDRILSEIEENLSNPSETMSDHVAHMNELNKHLIECLRNVQEELEDKWSKFF</sequence>
<dbReference type="EMBL" id="REGN01003595">
    <property type="protein sequence ID" value="RNA21801.1"/>
    <property type="molecule type" value="Genomic_DNA"/>
</dbReference>
<dbReference type="InterPro" id="IPR043162">
    <property type="entry name" value="DOCK_C_lobe_C"/>
</dbReference>
<evidence type="ECO:0000256" key="2">
    <source>
        <dbReference type="SAM" id="MobiDB-lite"/>
    </source>
</evidence>
<accession>A0A3M7REA7</accession>
<dbReference type="PANTHER" id="PTHR45653:SF10">
    <property type="entry name" value="MYOBLAST CITY, ISOFORM B"/>
    <property type="match status" value="1"/>
</dbReference>
<dbReference type="GO" id="GO:0031267">
    <property type="term" value="F:small GTPase binding"/>
    <property type="evidence" value="ECO:0007669"/>
    <property type="project" value="TreeGrafter"/>
</dbReference>
<feature type="region of interest" description="Disordered" evidence="2">
    <location>
        <begin position="189"/>
        <end position="218"/>
    </location>
</feature>
<dbReference type="Pfam" id="PF20421">
    <property type="entry name" value="DHR-2_Lobe_C"/>
    <property type="match status" value="1"/>
</dbReference>
<dbReference type="GO" id="GO:0005737">
    <property type="term" value="C:cytoplasm"/>
    <property type="evidence" value="ECO:0007669"/>
    <property type="project" value="TreeGrafter"/>
</dbReference>
<dbReference type="PANTHER" id="PTHR45653">
    <property type="entry name" value="DEDICATOR OF CYTOKINESIS"/>
    <property type="match status" value="1"/>
</dbReference>
<dbReference type="InterPro" id="IPR027357">
    <property type="entry name" value="DOCKER_dom"/>
</dbReference>
<evidence type="ECO:0000313" key="5">
    <source>
        <dbReference type="Proteomes" id="UP000276133"/>
    </source>
</evidence>
<evidence type="ECO:0000313" key="4">
    <source>
        <dbReference type="EMBL" id="RNA21801.1"/>
    </source>
</evidence>
<reference evidence="4 5" key="1">
    <citation type="journal article" date="2018" name="Sci. Rep.">
        <title>Genomic signatures of local adaptation to the degree of environmental predictability in rotifers.</title>
        <authorList>
            <person name="Franch-Gras L."/>
            <person name="Hahn C."/>
            <person name="Garcia-Roger E.M."/>
            <person name="Carmona M.J."/>
            <person name="Serra M."/>
            <person name="Gomez A."/>
        </authorList>
    </citation>
    <scope>NUCLEOTIDE SEQUENCE [LARGE SCALE GENOMIC DNA]</scope>
    <source>
        <strain evidence="4">HYR1</strain>
    </source>
</reference>
<gene>
    <name evidence="4" type="ORF">BpHYR1_019204</name>
</gene>